<dbReference type="GeneID" id="108669519"/>
<dbReference type="PROSITE" id="PS50835">
    <property type="entry name" value="IG_LIKE"/>
    <property type="match status" value="1"/>
</dbReference>
<proteinExistence type="predicted"/>
<keyword evidence="4" id="KW-1185">Reference proteome</keyword>
<gene>
    <name evidence="5" type="primary">LOC108669519</name>
</gene>
<organism evidence="4 5">
    <name type="scientific">Hyalella azteca</name>
    <name type="common">Amphipod</name>
    <dbReference type="NCBI Taxonomy" id="294128"/>
    <lineage>
        <taxon>Eukaryota</taxon>
        <taxon>Metazoa</taxon>
        <taxon>Ecdysozoa</taxon>
        <taxon>Arthropoda</taxon>
        <taxon>Crustacea</taxon>
        <taxon>Multicrustacea</taxon>
        <taxon>Malacostraca</taxon>
        <taxon>Eumalacostraca</taxon>
        <taxon>Peracarida</taxon>
        <taxon>Amphipoda</taxon>
        <taxon>Senticaudata</taxon>
        <taxon>Talitrida</taxon>
        <taxon>Talitroidea</taxon>
        <taxon>Hyalellidae</taxon>
        <taxon>Hyalella</taxon>
    </lineage>
</organism>
<evidence type="ECO:0000313" key="4">
    <source>
        <dbReference type="Proteomes" id="UP000694843"/>
    </source>
</evidence>
<reference evidence="5" key="1">
    <citation type="submission" date="2025-08" db="UniProtKB">
        <authorList>
            <consortium name="RefSeq"/>
        </authorList>
    </citation>
    <scope>IDENTIFICATION</scope>
    <source>
        <tissue evidence="5">Whole organism</tissue>
    </source>
</reference>
<dbReference type="InterPro" id="IPR007110">
    <property type="entry name" value="Ig-like_dom"/>
</dbReference>
<feature type="chain" id="PRO_5033995057" evidence="2">
    <location>
        <begin position="24"/>
        <end position="387"/>
    </location>
</feature>
<dbReference type="KEGG" id="hazt:108669519"/>
<evidence type="ECO:0000313" key="5">
    <source>
        <dbReference type="RefSeq" id="XP_018012358.1"/>
    </source>
</evidence>
<dbReference type="AlphaFoldDB" id="A0A8B7NFG2"/>
<dbReference type="RefSeq" id="XP_018012358.1">
    <property type="nucleotide sequence ID" value="XM_018156869.2"/>
</dbReference>
<keyword evidence="2" id="KW-0732">Signal</keyword>
<protein>
    <submittedName>
        <fullName evidence="5">Uncharacterized protein LOC108669519</fullName>
    </submittedName>
</protein>
<evidence type="ECO:0000256" key="2">
    <source>
        <dbReference type="SAM" id="SignalP"/>
    </source>
</evidence>
<feature type="domain" description="Ig-like" evidence="3">
    <location>
        <begin position="35"/>
        <end position="126"/>
    </location>
</feature>
<name>A0A8B7NFG2_HYAAZ</name>
<dbReference type="InterPro" id="IPR036179">
    <property type="entry name" value="Ig-like_dom_sf"/>
</dbReference>
<dbReference type="SUPFAM" id="SSF48726">
    <property type="entry name" value="Immunoglobulin"/>
    <property type="match status" value="1"/>
</dbReference>
<accession>A0A8B7NFG2</accession>
<sequence>MWLYRFFCTTVLLVGEFGSRAAAVKVEGIELEGGGTYAQLQARAALHCRYSLDEGQQLEKLGWFRDAVPVLTWTPPEPPLPSAEFRDRVDVDASANGSLVLGKTAAEDAGPYTCTVRATDAKQDSSDQPYHLVVADVPKFGFSMTGNVADCVLHFSFSGPPIYPKPTPLCGVWSTDTSYTNTASDWQAVPYHNGSVAYAIHDTTFQVRGMPLQAGVRCEMSFVPPSGVADDDRIVAWTNTAYYPQVSERGCPPLEVGDGMVVHYNNHRTTCRGELAPQDSTMQLIASIACQPGHKSSLRGGGMSSLQLQCVGGQQWDPVGGISWDEFEDMECTEDFDAPVGETVHARGESEGLQDSPEPEAEPDSGSSTVIASSVSVALAIIAGRFL</sequence>
<dbReference type="Proteomes" id="UP000694843">
    <property type="component" value="Unplaced"/>
</dbReference>
<feature type="signal peptide" evidence="2">
    <location>
        <begin position="1"/>
        <end position="23"/>
    </location>
</feature>
<dbReference type="InterPro" id="IPR013783">
    <property type="entry name" value="Ig-like_fold"/>
</dbReference>
<evidence type="ECO:0000259" key="3">
    <source>
        <dbReference type="PROSITE" id="PS50835"/>
    </source>
</evidence>
<feature type="region of interest" description="Disordered" evidence="1">
    <location>
        <begin position="345"/>
        <end position="369"/>
    </location>
</feature>
<dbReference type="OrthoDB" id="6234674at2759"/>
<dbReference type="Gene3D" id="2.60.40.10">
    <property type="entry name" value="Immunoglobulins"/>
    <property type="match status" value="1"/>
</dbReference>
<evidence type="ECO:0000256" key="1">
    <source>
        <dbReference type="SAM" id="MobiDB-lite"/>
    </source>
</evidence>